<evidence type="ECO:0000313" key="3">
    <source>
        <dbReference type="Proteomes" id="UP000556436"/>
    </source>
</evidence>
<gene>
    <name evidence="2" type="ORF">FHS38_000638</name>
</gene>
<evidence type="ECO:0008006" key="4">
    <source>
        <dbReference type="Google" id="ProtNLM"/>
    </source>
</evidence>
<reference evidence="2 3" key="1">
    <citation type="submission" date="2020-08" db="EMBL/GenBank/DDBJ databases">
        <title>Genomic Encyclopedia of Type Strains, Phase III (KMG-III): the genomes of soil and plant-associated and newly described type strains.</title>
        <authorList>
            <person name="Whitman W."/>
        </authorList>
    </citation>
    <scope>NUCLEOTIDE SEQUENCE [LARGE SCALE GENOMIC DNA]</scope>
    <source>
        <strain evidence="2 3">CECT 3265</strain>
    </source>
</reference>
<protein>
    <recommendedName>
        <fullName evidence="4">Transposase</fullName>
    </recommendedName>
</protein>
<organism evidence="2 3">
    <name type="scientific">Streptomyces netropsis</name>
    <name type="common">Streptoverticillium netropsis</name>
    <dbReference type="NCBI Taxonomy" id="55404"/>
    <lineage>
        <taxon>Bacteria</taxon>
        <taxon>Bacillati</taxon>
        <taxon>Actinomycetota</taxon>
        <taxon>Actinomycetes</taxon>
        <taxon>Kitasatosporales</taxon>
        <taxon>Streptomycetaceae</taxon>
        <taxon>Streptomyces</taxon>
    </lineage>
</organism>
<keyword evidence="3" id="KW-1185">Reference proteome</keyword>
<accession>A0A7W7PC55</accession>
<dbReference type="EMBL" id="JACHJG010000001">
    <property type="protein sequence ID" value="MBB4884629.1"/>
    <property type="molecule type" value="Genomic_DNA"/>
</dbReference>
<dbReference type="AlphaFoldDB" id="A0A7W7PC55"/>
<name>A0A7W7PC55_STRNE</name>
<feature type="region of interest" description="Disordered" evidence="1">
    <location>
        <begin position="1"/>
        <end position="24"/>
    </location>
</feature>
<dbReference type="RefSeq" id="WP_184730384.1">
    <property type="nucleotide sequence ID" value="NZ_BMRW01000001.1"/>
</dbReference>
<sequence length="92" mass="10464">MPIATPLPNLPSVPTLPKKRLPAGHPRAWYESHNRRLKAMRLAIALLHSGVYRPEQADNRRIRRVATKIGVHSPSNTTCRMVRSLIPREEGR</sequence>
<comment type="caution">
    <text evidence="2">The sequence shown here is derived from an EMBL/GenBank/DDBJ whole genome shotgun (WGS) entry which is preliminary data.</text>
</comment>
<dbReference type="Proteomes" id="UP000556436">
    <property type="component" value="Unassembled WGS sequence"/>
</dbReference>
<proteinExistence type="predicted"/>
<evidence type="ECO:0000313" key="2">
    <source>
        <dbReference type="EMBL" id="MBB4884629.1"/>
    </source>
</evidence>
<evidence type="ECO:0000256" key="1">
    <source>
        <dbReference type="SAM" id="MobiDB-lite"/>
    </source>
</evidence>